<gene>
    <name evidence="1" type="ORF">CLPU_13c00020</name>
</gene>
<dbReference type="InterPro" id="IPR011048">
    <property type="entry name" value="Haem_d1_sf"/>
</dbReference>
<protein>
    <submittedName>
        <fullName evidence="1">40-residue YVTN family beta-propeller repeat domain-containing protein</fullName>
    </submittedName>
</protein>
<dbReference type="AlphaFoldDB" id="A0A0L0W8P4"/>
<evidence type="ECO:0000313" key="2">
    <source>
        <dbReference type="Proteomes" id="UP000037267"/>
    </source>
</evidence>
<organism evidence="1 2">
    <name type="scientific">Gottschalkia purinilytica</name>
    <name type="common">Clostridium purinilyticum</name>
    <dbReference type="NCBI Taxonomy" id="1503"/>
    <lineage>
        <taxon>Bacteria</taxon>
        <taxon>Bacillati</taxon>
        <taxon>Bacillota</taxon>
        <taxon>Tissierellia</taxon>
        <taxon>Tissierellales</taxon>
        <taxon>Gottschalkiaceae</taxon>
        <taxon>Gottschalkia</taxon>
    </lineage>
</organism>
<dbReference type="Proteomes" id="UP000037267">
    <property type="component" value="Unassembled WGS sequence"/>
</dbReference>
<evidence type="ECO:0000313" key="1">
    <source>
        <dbReference type="EMBL" id="KNF07660.1"/>
    </source>
</evidence>
<dbReference type="InterPro" id="IPR015943">
    <property type="entry name" value="WD40/YVTN_repeat-like_dom_sf"/>
</dbReference>
<sequence length="310" mass="34949">MGTCSEKLIVSNAGSDSLSIIDMKENRKIEEIYILSLINKNKNKNLSLNDDRIGPHHIVKSNSDTIYSVNSYDNSIYKINLKNKEIENVVFVGRFPSHMEKVENYIYVTNSDSNSVTIIDDKDFSILENIPVGERPHDIKIDKANDVIYVTNSGGYSIDIINIKKNTNKRVTLDCNPLNLYLSKNIMFILCYASNGVIKSKIKALNLSDGSIIKDIEVDGVIVDMIYLEHIGIIYVTNAENGCLYKIDFENGYIINKYNIGGMLNNIICIRNKLYITDALNNKVLVFDYNRGEITCNIDVGIEPNGLLII</sequence>
<dbReference type="Gene3D" id="2.130.10.10">
    <property type="entry name" value="YVTN repeat-like/Quinoprotein amine dehydrogenase"/>
    <property type="match status" value="2"/>
</dbReference>
<keyword evidence="2" id="KW-1185">Reference proteome</keyword>
<accession>A0A0L0W8P4</accession>
<dbReference type="RefSeq" id="WP_050355961.1">
    <property type="nucleotide sequence ID" value="NZ_LGSS01000013.1"/>
</dbReference>
<dbReference type="PANTHER" id="PTHR47197">
    <property type="entry name" value="PROTEIN NIRF"/>
    <property type="match status" value="1"/>
</dbReference>
<dbReference type="InterPro" id="IPR011964">
    <property type="entry name" value="YVTN_b-propeller_repeat"/>
</dbReference>
<comment type="caution">
    <text evidence="1">The sequence shown here is derived from an EMBL/GenBank/DDBJ whole genome shotgun (WGS) entry which is preliminary data.</text>
</comment>
<dbReference type="SUPFAM" id="SSF51004">
    <property type="entry name" value="C-terminal (heme d1) domain of cytochrome cd1-nitrite reductase"/>
    <property type="match status" value="1"/>
</dbReference>
<dbReference type="EMBL" id="LGSS01000013">
    <property type="protein sequence ID" value="KNF07660.1"/>
    <property type="molecule type" value="Genomic_DNA"/>
</dbReference>
<reference evidence="2" key="1">
    <citation type="submission" date="2015-07" db="EMBL/GenBank/DDBJ databases">
        <title>Draft genome sequence of the purine-degrading Gottschalkia purinilyticum DSM 1384 (formerly Clostridium purinilyticum).</title>
        <authorList>
            <person name="Poehlein A."/>
            <person name="Schiel-Bengelsdorf B."/>
            <person name="Bengelsdorf F.R."/>
            <person name="Daniel R."/>
            <person name="Duerre P."/>
        </authorList>
    </citation>
    <scope>NUCLEOTIDE SEQUENCE [LARGE SCALE GENOMIC DNA]</scope>
    <source>
        <strain evidence="2">DSM 1384</strain>
    </source>
</reference>
<dbReference type="NCBIfam" id="TIGR02276">
    <property type="entry name" value="beta_rpt_yvtn"/>
    <property type="match status" value="1"/>
</dbReference>
<name>A0A0L0W8P4_GOTPU</name>
<dbReference type="InterPro" id="IPR051200">
    <property type="entry name" value="Host-pathogen_enzymatic-act"/>
</dbReference>
<proteinExistence type="predicted"/>
<dbReference type="OrthoDB" id="1706639at2"/>
<dbReference type="PANTHER" id="PTHR47197:SF3">
    <property type="entry name" value="DIHYDRO-HEME D1 DEHYDROGENASE"/>
    <property type="match status" value="1"/>
</dbReference>
<dbReference type="STRING" id="1503.CLPU_13c00020"/>